<organism evidence="3">
    <name type="scientific">Podospora anserina (strain S / ATCC MYA-4624 / DSM 980 / FGSC 10383)</name>
    <name type="common">Pleurage anserina</name>
    <dbReference type="NCBI Taxonomy" id="515849"/>
    <lineage>
        <taxon>Eukaryota</taxon>
        <taxon>Fungi</taxon>
        <taxon>Dikarya</taxon>
        <taxon>Ascomycota</taxon>
        <taxon>Pezizomycotina</taxon>
        <taxon>Sordariomycetes</taxon>
        <taxon>Sordariomycetidae</taxon>
        <taxon>Sordariales</taxon>
        <taxon>Podosporaceae</taxon>
        <taxon>Podospora</taxon>
        <taxon>Podospora anserina</taxon>
    </lineage>
</organism>
<dbReference type="OrthoDB" id="5599269at2759"/>
<dbReference type="AlphaFoldDB" id="B2A980"/>
<dbReference type="PANTHER" id="PTHR31962">
    <property type="entry name" value="SPHINGOLIPID LONG CHAIN BASE-RESPONSIVE PROTEIN PIL1"/>
    <property type="match status" value="1"/>
</dbReference>
<dbReference type="Gene3D" id="1.20.1270.60">
    <property type="entry name" value="Arfaptin homology (AH) domain/BAR domain"/>
    <property type="match status" value="1"/>
</dbReference>
<reference evidence="3" key="1">
    <citation type="journal article" date="2008" name="Genome Biol.">
        <title>The genome sequence of the model ascomycete fungus Podospora anserina.</title>
        <authorList>
            <person name="Espagne E."/>
            <person name="Lespinet O."/>
            <person name="Malagnac F."/>
            <person name="Da Silva C."/>
            <person name="Jaillon O."/>
            <person name="Porcel B.M."/>
            <person name="Couloux A."/>
            <person name="Aury J.-M."/>
            <person name="Segurens B."/>
            <person name="Poulain J."/>
            <person name="Anthouard V."/>
            <person name="Grossetete S."/>
            <person name="Khalili H."/>
            <person name="Coppin E."/>
            <person name="Dequard-Chablat M."/>
            <person name="Picard M."/>
            <person name="Contamine V."/>
            <person name="Arnaise S."/>
            <person name="Bourdais A."/>
            <person name="Berteaux-Lecellier V."/>
            <person name="Gautheret D."/>
            <person name="de Vries R.P."/>
            <person name="Battaglia E."/>
            <person name="Coutinho P.M."/>
            <person name="Danchin E.G.J."/>
            <person name="Henrissat B."/>
            <person name="El Khoury R."/>
            <person name="Sainsard-Chanet A."/>
            <person name="Boivin A."/>
            <person name="Pinan-Lucarre B."/>
            <person name="Sellem C.H."/>
            <person name="Debuchy R."/>
            <person name="Wincker P."/>
            <person name="Weissenbach J."/>
            <person name="Silar P."/>
        </authorList>
    </citation>
    <scope>NUCLEOTIDE SEQUENCE [LARGE SCALE GENOMIC DNA]</scope>
    <source>
        <strain evidence="3">S mat+</strain>
    </source>
</reference>
<feature type="region of interest" description="Disordered" evidence="2">
    <location>
        <begin position="328"/>
        <end position="380"/>
    </location>
</feature>
<feature type="compositionally biased region" description="Low complexity" evidence="2">
    <location>
        <begin position="90"/>
        <end position="100"/>
    </location>
</feature>
<sequence length="380" mass="41886">PLLATQVPNTFSSTPQSLSPASCCKSHIPFSQTVYYSSAEIMSRKSNETNRFYPFAQWYPRRHHKTSPTIANTLNSSRNRALSIRSQYRSSTGTTTSTPSQHHRKPFSFPSLRSPTFTQPDLSKRLTRLLKSSSSLTSHHESAAKERLSIATQLSEWGEATQDDSISDISDKIGVLLSEIGEQEDNYAHALDDARAALKVIRNTERSVQPTREGKKKIGDEIAKLKSREPQSTKLVVLEQELVRAEAEGLVAEAQLSNVTRQKLKEAYQAEFLATIERADKQIILARHGLRLLELLDDTPVVPGDVKPAYPHAGQARQILNDAEDDLRDWRPSGLLGEEEDSKVSGSGAAVPQVDKGKEVDRGSMTETVVNVGNGTAAAN</sequence>
<name>B2A980_PODAN</name>
<reference evidence="3" key="2">
    <citation type="submission" date="2008-07" db="EMBL/GenBank/DDBJ databases">
        <authorList>
            <person name="Genoscope - CEA"/>
        </authorList>
    </citation>
    <scope>NUCLEOTIDE SEQUENCE</scope>
    <source>
        <strain evidence="3">S mat+</strain>
    </source>
</reference>
<dbReference type="GO" id="GO:0070941">
    <property type="term" value="P:eisosome assembly"/>
    <property type="evidence" value="ECO:0007669"/>
    <property type="project" value="TreeGrafter"/>
</dbReference>
<dbReference type="InterPro" id="IPR028245">
    <property type="entry name" value="PIL1/LSP1"/>
</dbReference>
<evidence type="ECO:0000256" key="1">
    <source>
        <dbReference type="ARBA" id="ARBA00022553"/>
    </source>
</evidence>
<accession>B2A980</accession>
<proteinExistence type="predicted"/>
<feature type="compositionally biased region" description="Polar residues" evidence="2">
    <location>
        <begin position="365"/>
        <end position="380"/>
    </location>
</feature>
<evidence type="ECO:0000256" key="2">
    <source>
        <dbReference type="SAM" id="MobiDB-lite"/>
    </source>
</evidence>
<evidence type="ECO:0000313" key="3">
    <source>
        <dbReference type="EMBL" id="CAP60581.1"/>
    </source>
</evidence>
<dbReference type="GO" id="GO:0008289">
    <property type="term" value="F:lipid binding"/>
    <property type="evidence" value="ECO:0007669"/>
    <property type="project" value="TreeGrafter"/>
</dbReference>
<dbReference type="Pfam" id="PF13805">
    <property type="entry name" value="Pil1"/>
    <property type="match status" value="1"/>
</dbReference>
<dbReference type="GO" id="GO:0006897">
    <property type="term" value="P:endocytosis"/>
    <property type="evidence" value="ECO:0007669"/>
    <property type="project" value="TreeGrafter"/>
</dbReference>
<feature type="region of interest" description="Disordered" evidence="2">
    <location>
        <begin position="87"/>
        <end position="115"/>
    </location>
</feature>
<dbReference type="KEGG" id="pan:PODANSg10148"/>
<dbReference type="InterPro" id="IPR027267">
    <property type="entry name" value="AH/BAR_dom_sf"/>
</dbReference>
<protein>
    <submittedName>
        <fullName evidence="3">Podospora anserina S mat+ genomic DNA chromosome 1, supercontig 1</fullName>
    </submittedName>
</protein>
<dbReference type="RefSeq" id="XP_001913099.1">
    <property type="nucleotide sequence ID" value="XM_001913064.1"/>
</dbReference>
<dbReference type="GO" id="GO:0036286">
    <property type="term" value="C:eisosome filament"/>
    <property type="evidence" value="ECO:0007669"/>
    <property type="project" value="TreeGrafter"/>
</dbReference>
<feature type="compositionally biased region" description="Basic and acidic residues" evidence="2">
    <location>
        <begin position="355"/>
        <end position="364"/>
    </location>
</feature>
<dbReference type="HOGENOM" id="CLU_046464_1_1_1"/>
<dbReference type="VEuPathDB" id="FungiDB:PODANS_1_8700"/>
<dbReference type="EMBL" id="CU633438">
    <property type="protein sequence ID" value="CAP60581.1"/>
    <property type="molecule type" value="Genomic_DNA"/>
</dbReference>
<dbReference type="FunFam" id="1.20.1270.60:FF:000005">
    <property type="entry name" value="Sphingolipid long chain base-responsive pil1"/>
    <property type="match status" value="1"/>
</dbReference>
<keyword evidence="1" id="KW-0597">Phosphoprotein</keyword>
<dbReference type="GeneID" id="6197283"/>
<dbReference type="GO" id="GO:0005886">
    <property type="term" value="C:plasma membrane"/>
    <property type="evidence" value="ECO:0007669"/>
    <property type="project" value="TreeGrafter"/>
</dbReference>
<gene>
    <name evidence="3" type="ORF">PODANS_1_8700</name>
</gene>
<dbReference type="PANTHER" id="PTHR31962:SF4">
    <property type="entry name" value="PRIMARY COMPONENT OF EISOSOMES (EUROFUNG)"/>
    <property type="match status" value="1"/>
</dbReference>
<feature type="non-terminal residue" evidence="3">
    <location>
        <position position="1"/>
    </location>
</feature>